<dbReference type="AlphaFoldDB" id="A0A1X7NXM0"/>
<dbReference type="InterPro" id="IPR002477">
    <property type="entry name" value="Peptidoglycan-bd-like"/>
</dbReference>
<feature type="domain" description="N-acetylmuramidase" evidence="2">
    <location>
        <begin position="21"/>
        <end position="192"/>
    </location>
</feature>
<accession>A0A1X7NXM0</accession>
<sequence length="264" mass="27785">MFDAETRAAAAAAAARNGWETAALLAVIEIESGGKVFAIVDGRQEPLIRFEGHYFDKRVPAAKRPAARAAGLADPKAGAVKNPASQAARWTMLNRAIEIDANAALESVSWGVGQVMGSHWDWLGYASVTAMVNTARSGAAGQIELMERYIDKAGLSKAVSRRDWPAFARGYNGPDYKRHGYDTKLASAYRRHAGQVSGVLRLGARGDAVKELQTLLAGAGHALTADGDFGPKTAAAVRAFQRAAGLTVDGIAGPATLSALRNQA</sequence>
<dbReference type="Pfam" id="PF11860">
    <property type="entry name" value="Muramidase"/>
    <property type="match status" value="1"/>
</dbReference>
<dbReference type="Pfam" id="PF01471">
    <property type="entry name" value="PG_binding_1"/>
    <property type="match status" value="1"/>
</dbReference>
<gene>
    <name evidence="3" type="ORF">SAMN02982922_2728</name>
</gene>
<reference evidence="3 4" key="1">
    <citation type="submission" date="2017-04" db="EMBL/GenBank/DDBJ databases">
        <authorList>
            <person name="Afonso C.L."/>
            <person name="Miller P.J."/>
            <person name="Scott M.A."/>
            <person name="Spackman E."/>
            <person name="Goraichik I."/>
            <person name="Dimitrov K.M."/>
            <person name="Suarez D.L."/>
            <person name="Swayne D.E."/>
        </authorList>
    </citation>
    <scope>NUCLEOTIDE SEQUENCE [LARGE SCALE GENOMIC DNA]</scope>
    <source>
        <strain evidence="3 4">B5P</strain>
    </source>
</reference>
<evidence type="ECO:0000313" key="3">
    <source>
        <dbReference type="EMBL" id="SMH42250.1"/>
    </source>
</evidence>
<keyword evidence="4" id="KW-1185">Reference proteome</keyword>
<dbReference type="SUPFAM" id="SSF47090">
    <property type="entry name" value="PGBD-like"/>
    <property type="match status" value="1"/>
</dbReference>
<dbReference type="Proteomes" id="UP000193083">
    <property type="component" value="Unassembled WGS sequence"/>
</dbReference>
<dbReference type="InterPro" id="IPR036365">
    <property type="entry name" value="PGBD-like_sf"/>
</dbReference>
<dbReference type="RefSeq" id="WP_085464638.1">
    <property type="nucleotide sequence ID" value="NZ_FXBL01000004.1"/>
</dbReference>
<dbReference type="InterPro" id="IPR024408">
    <property type="entry name" value="Muramidase"/>
</dbReference>
<dbReference type="OrthoDB" id="1523598at2"/>
<proteinExistence type="predicted"/>
<name>A0A1X7NXM0_9HYPH</name>
<evidence type="ECO:0000259" key="2">
    <source>
        <dbReference type="Pfam" id="PF11860"/>
    </source>
</evidence>
<dbReference type="InterPro" id="IPR036366">
    <property type="entry name" value="PGBDSf"/>
</dbReference>
<organism evidence="3 4">
    <name type="scientific">Mesorhizobium australicum</name>
    <dbReference type="NCBI Taxonomy" id="536018"/>
    <lineage>
        <taxon>Bacteria</taxon>
        <taxon>Pseudomonadati</taxon>
        <taxon>Pseudomonadota</taxon>
        <taxon>Alphaproteobacteria</taxon>
        <taxon>Hyphomicrobiales</taxon>
        <taxon>Phyllobacteriaceae</taxon>
        <taxon>Mesorhizobium</taxon>
    </lineage>
</organism>
<evidence type="ECO:0000259" key="1">
    <source>
        <dbReference type="Pfam" id="PF01471"/>
    </source>
</evidence>
<protein>
    <submittedName>
        <fullName evidence="3">Putative peptidoglycan binding domain-containing protein</fullName>
    </submittedName>
</protein>
<dbReference type="EMBL" id="FXBL01000004">
    <property type="protein sequence ID" value="SMH42250.1"/>
    <property type="molecule type" value="Genomic_DNA"/>
</dbReference>
<dbReference type="Gene3D" id="1.10.101.10">
    <property type="entry name" value="PGBD-like superfamily/PGBD"/>
    <property type="match status" value="1"/>
</dbReference>
<feature type="domain" description="Peptidoglycan binding-like" evidence="1">
    <location>
        <begin position="205"/>
        <end position="260"/>
    </location>
</feature>
<evidence type="ECO:0000313" key="4">
    <source>
        <dbReference type="Proteomes" id="UP000193083"/>
    </source>
</evidence>